<dbReference type="AlphaFoldDB" id="A0A026VTJ9"/>
<reference evidence="2 3" key="1">
    <citation type="journal article" date="2014" name="Curr. Biol.">
        <title>The genome of the clonal raider ant Cerapachys biroi.</title>
        <authorList>
            <person name="Oxley P.R."/>
            <person name="Ji L."/>
            <person name="Fetter-Pruneda I."/>
            <person name="McKenzie S.K."/>
            <person name="Li C."/>
            <person name="Hu H."/>
            <person name="Zhang G."/>
            <person name="Kronauer D.J."/>
        </authorList>
    </citation>
    <scope>NUCLEOTIDE SEQUENCE [LARGE SCALE GENOMIC DNA]</scope>
</reference>
<keyword evidence="3" id="KW-1185">Reference proteome</keyword>
<gene>
    <name evidence="2" type="ORF">X777_16559</name>
</gene>
<accession>A0A026VTJ9</accession>
<dbReference type="EMBL" id="KK107937">
    <property type="protein sequence ID" value="EZA47098.1"/>
    <property type="molecule type" value="Genomic_DNA"/>
</dbReference>
<evidence type="ECO:0000313" key="2">
    <source>
        <dbReference type="EMBL" id="EZA47098.1"/>
    </source>
</evidence>
<feature type="region of interest" description="Disordered" evidence="1">
    <location>
        <begin position="70"/>
        <end position="90"/>
    </location>
</feature>
<evidence type="ECO:0000313" key="3">
    <source>
        <dbReference type="Proteomes" id="UP000053097"/>
    </source>
</evidence>
<sequence length="90" mass="9568">MTCDRHGEGSTGTPGGVLHLAINAKHMDGKCMHIRQSGCSRRSCQSAVSRARSRAMRRGVIDKRTEVGVHTGESVPHGHAVPQRLGVGKG</sequence>
<dbReference type="Proteomes" id="UP000053097">
    <property type="component" value="Unassembled WGS sequence"/>
</dbReference>
<protein>
    <submittedName>
        <fullName evidence="2">Uncharacterized protein</fullName>
    </submittedName>
</protein>
<evidence type="ECO:0000256" key="1">
    <source>
        <dbReference type="SAM" id="MobiDB-lite"/>
    </source>
</evidence>
<proteinExistence type="predicted"/>
<organism evidence="2 3">
    <name type="scientific">Ooceraea biroi</name>
    <name type="common">Clonal raider ant</name>
    <name type="synonym">Cerapachys biroi</name>
    <dbReference type="NCBI Taxonomy" id="2015173"/>
    <lineage>
        <taxon>Eukaryota</taxon>
        <taxon>Metazoa</taxon>
        <taxon>Ecdysozoa</taxon>
        <taxon>Arthropoda</taxon>
        <taxon>Hexapoda</taxon>
        <taxon>Insecta</taxon>
        <taxon>Pterygota</taxon>
        <taxon>Neoptera</taxon>
        <taxon>Endopterygota</taxon>
        <taxon>Hymenoptera</taxon>
        <taxon>Apocrita</taxon>
        <taxon>Aculeata</taxon>
        <taxon>Formicoidea</taxon>
        <taxon>Formicidae</taxon>
        <taxon>Dorylinae</taxon>
        <taxon>Ooceraea</taxon>
    </lineage>
</organism>
<name>A0A026VTJ9_OOCBI</name>